<protein>
    <submittedName>
        <fullName evidence="4">tRNA (N6-threonylcarbamoyladenosine(37)-N6)-methyltransferase TrmO</fullName>
    </submittedName>
</protein>
<dbReference type="PANTHER" id="PTHR12818">
    <property type="entry name" value="TRNA (ADENINE(37)-N6)-METHYLTRANSFERASE"/>
    <property type="match status" value="1"/>
</dbReference>
<comment type="similarity">
    <text evidence="2">Belongs to the tRNA methyltransferase O family.</text>
</comment>
<dbReference type="InterPro" id="IPR041369">
    <property type="entry name" value="TrmO_C"/>
</dbReference>
<dbReference type="SUPFAM" id="SSF118196">
    <property type="entry name" value="YaeB-like"/>
    <property type="match status" value="1"/>
</dbReference>
<dbReference type="PROSITE" id="PS51668">
    <property type="entry name" value="TSAA_2"/>
    <property type="match status" value="1"/>
</dbReference>
<accession>A0A5Q4VG67</accession>
<dbReference type="Gene3D" id="3.30.2310.10">
    <property type="entry name" value="YaeB-like"/>
    <property type="match status" value="1"/>
</dbReference>
<proteinExistence type="inferred from homology"/>
<evidence type="ECO:0000313" key="5">
    <source>
        <dbReference type="Proteomes" id="UP000321899"/>
    </source>
</evidence>
<evidence type="ECO:0000256" key="2">
    <source>
        <dbReference type="ARBA" id="ARBA00033753"/>
    </source>
</evidence>
<dbReference type="GO" id="GO:0032259">
    <property type="term" value="P:methylation"/>
    <property type="evidence" value="ECO:0007669"/>
    <property type="project" value="UniProtKB-KW"/>
</dbReference>
<dbReference type="InterPro" id="IPR040372">
    <property type="entry name" value="YaeB-like"/>
</dbReference>
<dbReference type="Pfam" id="PF01980">
    <property type="entry name" value="TrmO_N"/>
    <property type="match status" value="1"/>
</dbReference>
<dbReference type="CDD" id="cd09281">
    <property type="entry name" value="UPF0066"/>
    <property type="match status" value="1"/>
</dbReference>
<dbReference type="GO" id="GO:0008168">
    <property type="term" value="F:methyltransferase activity"/>
    <property type="evidence" value="ECO:0007669"/>
    <property type="project" value="UniProtKB-KW"/>
</dbReference>
<evidence type="ECO:0000259" key="3">
    <source>
        <dbReference type="PROSITE" id="PS51668"/>
    </source>
</evidence>
<dbReference type="PANTHER" id="PTHR12818:SF0">
    <property type="entry name" value="TRNA (ADENINE(37)-N6)-METHYLTRANSFERASE"/>
    <property type="match status" value="1"/>
</dbReference>
<feature type="domain" description="TsaA-like" evidence="3">
    <location>
        <begin position="8"/>
        <end position="149"/>
    </location>
</feature>
<dbReference type="Gene3D" id="2.40.30.70">
    <property type="entry name" value="YaeB-like"/>
    <property type="match status" value="1"/>
</dbReference>
<keyword evidence="5" id="KW-1185">Reference proteome</keyword>
<dbReference type="Pfam" id="PF18389">
    <property type="entry name" value="TrmO_C"/>
    <property type="match status" value="1"/>
</dbReference>
<name>A0A5Q4VG67_9BACT</name>
<dbReference type="Proteomes" id="UP000321899">
    <property type="component" value="Unassembled WGS sequence"/>
</dbReference>
<keyword evidence="4" id="KW-0489">Methyltransferase</keyword>
<dbReference type="AlphaFoldDB" id="A0A5Q4VG67"/>
<gene>
    <name evidence="4" type="primary">tsaA</name>
    <name evidence="4" type="ORF">FIM25_06460</name>
</gene>
<dbReference type="InterPro" id="IPR036414">
    <property type="entry name" value="YaeB_N_sf"/>
</dbReference>
<dbReference type="InterPro" id="IPR036413">
    <property type="entry name" value="YaeB-like_sf"/>
</dbReference>
<dbReference type="NCBIfam" id="TIGR00104">
    <property type="entry name" value="tRNA_TsaA"/>
    <property type="match status" value="1"/>
</dbReference>
<keyword evidence="4" id="KW-0808">Transferase</keyword>
<dbReference type="EMBL" id="VDMB01000006">
    <property type="protein sequence ID" value="TYT75130.1"/>
    <property type="molecule type" value="Genomic_DNA"/>
</dbReference>
<comment type="caution">
    <text evidence="4">The sequence shown here is derived from an EMBL/GenBank/DDBJ whole genome shotgun (WGS) entry which is preliminary data.</text>
</comment>
<keyword evidence="1" id="KW-0949">S-adenosyl-L-methionine</keyword>
<reference evidence="4 5" key="1">
    <citation type="submission" date="2019-06" db="EMBL/GenBank/DDBJ databases">
        <title>Desulfobotulus mexicanus sp. nov., a novel sulfate-reducing bacterium isolated from the sediment of an alkaline crater lake in Mexico.</title>
        <authorList>
            <person name="Hirschler-Rea A."/>
        </authorList>
    </citation>
    <scope>NUCLEOTIDE SEQUENCE [LARGE SCALE GENOMIC DNA]</scope>
    <source>
        <strain evidence="4 5">PAR22N</strain>
    </source>
</reference>
<sequence>MTQGNFSFDAIGEVHSCFLEKFGIPRQAGLAPSAFAEIHLRPEYASEEAVRGLEKFSHIWVLFIFHAHLGAGWKPTVRPPRLGGNRRMGVYATRSPFRPNPIGLSVVRLDRVSVNDGSVVLFVSGGDFVDRTPVLDIKPYLPYGDAVEGASGGFAVDCPESCLDVYFSPAVHAQCRADVLAGRRDLRPLISEILSMDPRPAYSRRSGPFGTKIAGYEVRWFFREQGVEVTELFPL</sequence>
<dbReference type="InterPro" id="IPR023370">
    <property type="entry name" value="TrmO-like_N"/>
</dbReference>
<dbReference type="OrthoDB" id="9804309at2"/>
<evidence type="ECO:0000313" key="4">
    <source>
        <dbReference type="EMBL" id="TYT75130.1"/>
    </source>
</evidence>
<evidence type="ECO:0000256" key="1">
    <source>
        <dbReference type="ARBA" id="ARBA00022691"/>
    </source>
</evidence>
<organism evidence="4 5">
    <name type="scientific">Desulfobotulus mexicanus</name>
    <dbReference type="NCBI Taxonomy" id="2586642"/>
    <lineage>
        <taxon>Bacteria</taxon>
        <taxon>Pseudomonadati</taxon>
        <taxon>Thermodesulfobacteriota</taxon>
        <taxon>Desulfobacteria</taxon>
        <taxon>Desulfobacterales</taxon>
        <taxon>Desulfobacteraceae</taxon>
        <taxon>Desulfobotulus</taxon>
    </lineage>
</organism>